<comment type="caution">
    <text evidence="1">The sequence shown here is derived from an EMBL/GenBank/DDBJ whole genome shotgun (WGS) entry which is preliminary data.</text>
</comment>
<proteinExistence type="predicted"/>
<organism evidence="1 2">
    <name type="scientific">Parachitinimonas caeni</name>
    <dbReference type="NCBI Taxonomy" id="3031301"/>
    <lineage>
        <taxon>Bacteria</taxon>
        <taxon>Pseudomonadati</taxon>
        <taxon>Pseudomonadota</taxon>
        <taxon>Betaproteobacteria</taxon>
        <taxon>Neisseriales</taxon>
        <taxon>Chitinibacteraceae</taxon>
        <taxon>Parachitinimonas</taxon>
    </lineage>
</organism>
<dbReference type="EMBL" id="JARRAF010000091">
    <property type="protein sequence ID" value="MDK2127019.1"/>
    <property type="molecule type" value="Genomic_DNA"/>
</dbReference>
<dbReference type="InterPro" id="IPR032721">
    <property type="entry name" value="Toxin-deaminase"/>
</dbReference>
<protein>
    <submittedName>
        <fullName evidence="1">Deaminase domain-containing protein</fullName>
    </submittedName>
</protein>
<feature type="non-terminal residue" evidence="1">
    <location>
        <position position="1"/>
    </location>
</feature>
<gene>
    <name evidence="1" type="ORF">PZA18_23550</name>
</gene>
<evidence type="ECO:0000313" key="2">
    <source>
        <dbReference type="Proteomes" id="UP001172778"/>
    </source>
</evidence>
<dbReference type="Pfam" id="PF14424">
    <property type="entry name" value="Toxin-deaminase"/>
    <property type="match status" value="1"/>
</dbReference>
<dbReference type="Proteomes" id="UP001172778">
    <property type="component" value="Unassembled WGS sequence"/>
</dbReference>
<name>A0ABT7E444_9NEIS</name>
<accession>A0ABT7E444</accession>
<sequence>LSAAAGAAAGQATANAIGMTNKFDWKAVAMAGITAGVSKYVEGAYQADTYARMMAQLAATTMTQAVASAIGLQDSFSWKNVAASVASTWAGDYVGRTVGGQGGAIVGGLIGSMVSQGISTGRIDPMQASMEAARAGILYYAGSGGAEDAGSEGGRKWNADVQQRKQAMVDDALARADAQEAVQAMPERTSYDDPRFNFADDPKNWMFPHLGMGPQQRQRMQGGGRLTLGAGGNAAQRRQDALDDELAAKTLELAYLNQQAESNRIAKELAAAELARQNAPDLKEGRSWRSFKLRDGNSIFSAAWEMIQQTPEDKAKVQAATQASEFQQTLEAMSGSVFGTAGYNIGYAIDGQRGGYYGSLSGAYFGGIFDSAAGQHPLGPRYQVERPTTITTNSLVKPKPFTFTQAQLIATYNETSPYGIQAIDSAAVVTYSGSSFPAKYDQLSKTYMPFPSSRYVGKTAEVSSSAFRSVESSLERIGQLRQSLDVGAKRNIAFAEYNINGETGELVGISGTASRPGTVGIPAVRRFETIATGNNTRMLDSEVKIFEHLGNRFPPDATGTLHLFSELPLCVSCSGVVPQFQQAFPGIRVIVTHGPGR</sequence>
<dbReference type="RefSeq" id="WP_284103339.1">
    <property type="nucleotide sequence ID" value="NZ_JARRAF010000091.1"/>
</dbReference>
<evidence type="ECO:0000313" key="1">
    <source>
        <dbReference type="EMBL" id="MDK2127019.1"/>
    </source>
</evidence>
<keyword evidence="2" id="KW-1185">Reference proteome</keyword>
<reference evidence="1" key="1">
    <citation type="submission" date="2023-03" db="EMBL/GenBank/DDBJ databases">
        <title>Chitinimonas shenzhenensis gen. nov., sp. nov., a novel member of family Burkholderiaceae isolated from activated sludge collected in Shen Zhen, China.</title>
        <authorList>
            <person name="Wang X."/>
        </authorList>
    </citation>
    <scope>NUCLEOTIDE SEQUENCE</scope>
    <source>
        <strain evidence="1">DQS-5</strain>
    </source>
</reference>